<evidence type="ECO:0000313" key="1">
    <source>
        <dbReference type="EMBL" id="GGF87957.1"/>
    </source>
</evidence>
<proteinExistence type="predicted"/>
<gene>
    <name evidence="1" type="ORF">GCM10010916_01590</name>
</gene>
<keyword evidence="2" id="KW-1185">Reference proteome</keyword>
<protein>
    <submittedName>
        <fullName evidence="1">Uncharacterized protein</fullName>
    </submittedName>
</protein>
<evidence type="ECO:0000313" key="2">
    <source>
        <dbReference type="Proteomes" id="UP000644756"/>
    </source>
</evidence>
<reference evidence="1" key="1">
    <citation type="journal article" date="2014" name="Int. J. Syst. Evol. Microbiol.">
        <title>Complete genome sequence of Corynebacterium casei LMG S-19264T (=DSM 44701T), isolated from a smear-ripened cheese.</title>
        <authorList>
            <consortium name="US DOE Joint Genome Institute (JGI-PGF)"/>
            <person name="Walter F."/>
            <person name="Albersmeier A."/>
            <person name="Kalinowski J."/>
            <person name="Ruckert C."/>
        </authorList>
    </citation>
    <scope>NUCLEOTIDE SEQUENCE</scope>
    <source>
        <strain evidence="1">CGMCC 1.12987</strain>
    </source>
</reference>
<accession>A0A917CIY4</accession>
<dbReference type="Proteomes" id="UP000644756">
    <property type="component" value="Unassembled WGS sequence"/>
</dbReference>
<dbReference type="AlphaFoldDB" id="A0A917CIY4"/>
<sequence length="145" mass="16181">MAENKRNFAADQRICDAATPGPWTIEGNNVDGPDTGYGELRVATLSDTARREQTENARFIAEARTGWPAALAEIERLKAELESYPHAVDHLINEMRSKHAAEIKRLKAEIEHLMRKSNVNLVGYRPHTIVIDEEVTAYEGPEGAD</sequence>
<name>A0A917CIY4_9BACL</name>
<dbReference type="EMBL" id="BMGR01000001">
    <property type="protein sequence ID" value="GGF87957.1"/>
    <property type="molecule type" value="Genomic_DNA"/>
</dbReference>
<dbReference type="RefSeq" id="WP_188528079.1">
    <property type="nucleotide sequence ID" value="NZ_BMGR01000001.1"/>
</dbReference>
<comment type="caution">
    <text evidence="1">The sequence shown here is derived from an EMBL/GenBank/DDBJ whole genome shotgun (WGS) entry which is preliminary data.</text>
</comment>
<reference evidence="1" key="2">
    <citation type="submission" date="2020-09" db="EMBL/GenBank/DDBJ databases">
        <authorList>
            <person name="Sun Q."/>
            <person name="Zhou Y."/>
        </authorList>
    </citation>
    <scope>NUCLEOTIDE SEQUENCE</scope>
    <source>
        <strain evidence="1">CGMCC 1.12987</strain>
    </source>
</reference>
<organism evidence="1 2">
    <name type="scientific">Paenibacillus abyssi</name>
    <dbReference type="NCBI Taxonomy" id="1340531"/>
    <lineage>
        <taxon>Bacteria</taxon>
        <taxon>Bacillati</taxon>
        <taxon>Bacillota</taxon>
        <taxon>Bacilli</taxon>
        <taxon>Bacillales</taxon>
        <taxon>Paenibacillaceae</taxon>
        <taxon>Paenibacillus</taxon>
    </lineage>
</organism>